<dbReference type="Gene3D" id="3.30.70.330">
    <property type="match status" value="1"/>
</dbReference>
<dbReference type="SMART" id="SM00363">
    <property type="entry name" value="S4"/>
    <property type="match status" value="1"/>
</dbReference>
<dbReference type="KEGG" id="bco:Bcell_2577"/>
<gene>
    <name evidence="3" type="ordered locus">Bcell_2577</name>
</gene>
<feature type="domain" description="RNA-binding S4" evidence="2">
    <location>
        <begin position="181"/>
        <end position="242"/>
    </location>
</feature>
<evidence type="ECO:0000313" key="4">
    <source>
        <dbReference type="Proteomes" id="UP000001401"/>
    </source>
</evidence>
<accession>E6TTR5</accession>
<dbReference type="Proteomes" id="UP000001401">
    <property type="component" value="Chromosome"/>
</dbReference>
<dbReference type="GO" id="GO:0003723">
    <property type="term" value="F:RNA binding"/>
    <property type="evidence" value="ECO:0007669"/>
    <property type="project" value="UniProtKB-KW"/>
</dbReference>
<dbReference type="Pfam" id="PF01479">
    <property type="entry name" value="S4"/>
    <property type="match status" value="1"/>
</dbReference>
<dbReference type="PANTHER" id="PTHR13633">
    <property type="entry name" value="MITOCHONDRIAL TRANSCRIPTION RESCUE FACTOR 1"/>
    <property type="match status" value="1"/>
</dbReference>
<dbReference type="AlphaFoldDB" id="E6TTR5"/>
<dbReference type="Pfam" id="PF17774">
    <property type="entry name" value="YlmH_RBD"/>
    <property type="match status" value="1"/>
</dbReference>
<dbReference type="STRING" id="649639.Bcell_2577"/>
<dbReference type="InterPro" id="IPR036986">
    <property type="entry name" value="S4_RNA-bd_sf"/>
</dbReference>
<sequence length="257" mass="29801">MSVYQHFRKDEHAFVDQVMEWKETAIEQYRSKLTDFLDPRQQYIVQSLVGQNDEVAVSFYGGYKEAERKRCLIYPHYVEPVTEDYDIALYELLYPTKFVQIEHREILGALMNVGLKREKFGDILNSAERFQIVLAKEVAEFVSWNLKSVGKARVSLQVVPIEESISVTKEYSYLHITASSLRLDTIVAEVYKLSRSKVKPMIENGYIKVNWKVIEDPSFSLQIKDVLSVRGKGRCEIVSNEGQTKKNKFRLSVAFPK</sequence>
<dbReference type="HOGENOM" id="CLU_075687_2_0_9"/>
<dbReference type="PANTHER" id="PTHR13633:SF3">
    <property type="entry name" value="MITOCHONDRIAL TRANSCRIPTION RESCUE FACTOR 1"/>
    <property type="match status" value="1"/>
</dbReference>
<dbReference type="InterPro" id="IPR040591">
    <property type="entry name" value="RqcP2_RBD"/>
</dbReference>
<dbReference type="InterPro" id="IPR002942">
    <property type="entry name" value="S4_RNA-bd"/>
</dbReference>
<evidence type="ECO:0000313" key="3">
    <source>
        <dbReference type="EMBL" id="ADU30834.1"/>
    </source>
</evidence>
<dbReference type="RefSeq" id="WP_013489168.1">
    <property type="nucleotide sequence ID" value="NC_014829.1"/>
</dbReference>
<dbReference type="PROSITE" id="PS50889">
    <property type="entry name" value="S4"/>
    <property type="match status" value="1"/>
</dbReference>
<protein>
    <submittedName>
        <fullName evidence="3">RNA-binding S4 domain protein</fullName>
    </submittedName>
</protein>
<dbReference type="eggNOG" id="COG2302">
    <property type="taxonomic scope" value="Bacteria"/>
</dbReference>
<dbReference type="CDD" id="cd00165">
    <property type="entry name" value="S4"/>
    <property type="match status" value="1"/>
</dbReference>
<evidence type="ECO:0000259" key="2">
    <source>
        <dbReference type="SMART" id="SM00363"/>
    </source>
</evidence>
<evidence type="ECO:0000256" key="1">
    <source>
        <dbReference type="PROSITE-ProRule" id="PRU00182"/>
    </source>
</evidence>
<dbReference type="Gene3D" id="3.10.290.10">
    <property type="entry name" value="RNA-binding S4 domain"/>
    <property type="match status" value="1"/>
</dbReference>
<reference evidence="3" key="1">
    <citation type="submission" date="2010-12" db="EMBL/GenBank/DDBJ databases">
        <title>Complete sequence of Bacillus cellulosilyticus DSM 2522.</title>
        <authorList>
            <consortium name="US DOE Joint Genome Institute"/>
            <person name="Lucas S."/>
            <person name="Copeland A."/>
            <person name="Lapidus A."/>
            <person name="Cheng J.-F."/>
            <person name="Bruce D."/>
            <person name="Goodwin L."/>
            <person name="Pitluck S."/>
            <person name="Chertkov O."/>
            <person name="Detter J.C."/>
            <person name="Han C."/>
            <person name="Tapia R."/>
            <person name="Land M."/>
            <person name="Hauser L."/>
            <person name="Jeffries C."/>
            <person name="Kyrpides N."/>
            <person name="Ivanova N."/>
            <person name="Mikhailova N."/>
            <person name="Brumm P."/>
            <person name="Mead D."/>
            <person name="Woyke T."/>
        </authorList>
    </citation>
    <scope>NUCLEOTIDE SEQUENCE [LARGE SCALE GENOMIC DNA]</scope>
    <source>
        <strain evidence="3">DSM 2522</strain>
    </source>
</reference>
<dbReference type="EMBL" id="CP002394">
    <property type="protein sequence ID" value="ADU30834.1"/>
    <property type="molecule type" value="Genomic_DNA"/>
</dbReference>
<keyword evidence="4" id="KW-1185">Reference proteome</keyword>
<keyword evidence="1" id="KW-0694">RNA-binding</keyword>
<dbReference type="Gene3D" id="3.30.1370.160">
    <property type="match status" value="1"/>
</dbReference>
<proteinExistence type="predicted"/>
<name>E6TTR5_EVAC2</name>
<organism evidence="3 4">
    <name type="scientific">Evansella cellulosilytica (strain ATCC 21833 / DSM 2522 / FERM P-1141 / JCM 9156 / N-4)</name>
    <name type="common">Bacillus cellulosilyticus</name>
    <dbReference type="NCBI Taxonomy" id="649639"/>
    <lineage>
        <taxon>Bacteria</taxon>
        <taxon>Bacillati</taxon>
        <taxon>Bacillota</taxon>
        <taxon>Bacilli</taxon>
        <taxon>Bacillales</taxon>
        <taxon>Bacillaceae</taxon>
        <taxon>Evansella</taxon>
    </lineage>
</organism>
<dbReference type="OrthoDB" id="9812787at2"/>
<dbReference type="Pfam" id="PF21278">
    <property type="entry name" value="YlmH_1st"/>
    <property type="match status" value="1"/>
</dbReference>
<dbReference type="SUPFAM" id="SSF55174">
    <property type="entry name" value="Alpha-L RNA-binding motif"/>
    <property type="match status" value="1"/>
</dbReference>
<dbReference type="InterPro" id="IPR012677">
    <property type="entry name" value="Nucleotide-bd_a/b_plait_sf"/>
</dbReference>
<dbReference type="InterPro" id="IPR048443">
    <property type="entry name" value="RqcP2_N"/>
</dbReference>